<accession>A0A0F9ILY3</accession>
<sequence>MRGVNTLDSKEQGNFKNFAIGEVKEDKEKNAKTTTQVELRDDNIFMRTKSRKIILNCCGL</sequence>
<comment type="caution">
    <text evidence="1">The sequence shown here is derived from an EMBL/GenBank/DDBJ whole genome shotgun (WGS) entry which is preliminary data.</text>
</comment>
<name>A0A0F9ILY3_9ZZZZ</name>
<reference evidence="1" key="1">
    <citation type="journal article" date="2015" name="Nature">
        <title>Complex archaea that bridge the gap between prokaryotes and eukaryotes.</title>
        <authorList>
            <person name="Spang A."/>
            <person name="Saw J.H."/>
            <person name="Jorgensen S.L."/>
            <person name="Zaremba-Niedzwiedzka K."/>
            <person name="Martijn J."/>
            <person name="Lind A.E."/>
            <person name="van Eijk R."/>
            <person name="Schleper C."/>
            <person name="Guy L."/>
            <person name="Ettema T.J."/>
        </authorList>
    </citation>
    <scope>NUCLEOTIDE SEQUENCE</scope>
</reference>
<dbReference type="AlphaFoldDB" id="A0A0F9ILY3"/>
<organism evidence="1">
    <name type="scientific">marine sediment metagenome</name>
    <dbReference type="NCBI Taxonomy" id="412755"/>
    <lineage>
        <taxon>unclassified sequences</taxon>
        <taxon>metagenomes</taxon>
        <taxon>ecological metagenomes</taxon>
    </lineage>
</organism>
<dbReference type="EMBL" id="LAZR01012091">
    <property type="protein sequence ID" value="KKM43592.1"/>
    <property type="molecule type" value="Genomic_DNA"/>
</dbReference>
<evidence type="ECO:0000313" key="1">
    <source>
        <dbReference type="EMBL" id="KKM43592.1"/>
    </source>
</evidence>
<protein>
    <submittedName>
        <fullName evidence="1">Uncharacterized protein</fullName>
    </submittedName>
</protein>
<proteinExistence type="predicted"/>
<gene>
    <name evidence="1" type="ORF">LCGC14_1562830</name>
</gene>